<comment type="subcellular location">
    <subcellularLocation>
        <location evidence="1">Secreted</location>
    </subcellularLocation>
</comment>
<accession>A0A8J6XPX8</accession>
<reference evidence="3" key="1">
    <citation type="submission" date="2020-09" db="EMBL/GenBank/DDBJ databases">
        <title>Iningainema tapete sp. nov. (Scytonemataceae, Cyanobacteria) from greenhouses in central Florida (USA) produces two types of nodularin with biosynthetic potential for microcystin-LR and anabaenopeptins.</title>
        <authorList>
            <person name="Berthold D.E."/>
            <person name="Lefler F.W."/>
            <person name="Huang I.-S."/>
            <person name="Abdulla H."/>
            <person name="Zimba P.V."/>
            <person name="Laughinghouse H.D. IV."/>
        </authorList>
    </citation>
    <scope>NUCLEOTIDE SEQUENCE</scope>
    <source>
        <strain evidence="3">BLCCT55</strain>
    </source>
</reference>
<dbReference type="InterPro" id="IPR011049">
    <property type="entry name" value="Serralysin-like_metalloprot_C"/>
</dbReference>
<keyword evidence="2" id="KW-0964">Secreted</keyword>
<dbReference type="InterPro" id="IPR050557">
    <property type="entry name" value="RTX_toxin/Mannuronan_C5-epim"/>
</dbReference>
<comment type="caution">
    <text evidence="3">The sequence shown here is derived from an EMBL/GenBank/DDBJ whole genome shotgun (WGS) entry which is preliminary data.</text>
</comment>
<dbReference type="Proteomes" id="UP000629098">
    <property type="component" value="Unassembled WGS sequence"/>
</dbReference>
<protein>
    <recommendedName>
        <fullName evidence="5">Calcium-binding protein</fullName>
    </recommendedName>
</protein>
<dbReference type="RefSeq" id="WP_190831035.1">
    <property type="nucleotide sequence ID" value="NZ_CAWPPI010000067.1"/>
</dbReference>
<dbReference type="AlphaFoldDB" id="A0A8J6XPX8"/>
<organism evidence="3 4">
    <name type="scientific">Iningainema tapete BLCC-T55</name>
    <dbReference type="NCBI Taxonomy" id="2748662"/>
    <lineage>
        <taxon>Bacteria</taxon>
        <taxon>Bacillati</taxon>
        <taxon>Cyanobacteriota</taxon>
        <taxon>Cyanophyceae</taxon>
        <taxon>Nostocales</taxon>
        <taxon>Scytonemataceae</taxon>
        <taxon>Iningainema tapete</taxon>
    </lineage>
</organism>
<evidence type="ECO:0000313" key="3">
    <source>
        <dbReference type="EMBL" id="MBD2774262.1"/>
    </source>
</evidence>
<keyword evidence="4" id="KW-1185">Reference proteome</keyword>
<gene>
    <name evidence="3" type="ORF">ICL16_19845</name>
</gene>
<dbReference type="EMBL" id="JACXAE010000067">
    <property type="protein sequence ID" value="MBD2774262.1"/>
    <property type="molecule type" value="Genomic_DNA"/>
</dbReference>
<evidence type="ECO:0000313" key="4">
    <source>
        <dbReference type="Proteomes" id="UP000629098"/>
    </source>
</evidence>
<evidence type="ECO:0000256" key="2">
    <source>
        <dbReference type="ARBA" id="ARBA00022525"/>
    </source>
</evidence>
<dbReference type="PROSITE" id="PS00330">
    <property type="entry name" value="HEMOLYSIN_CALCIUM"/>
    <property type="match status" value="3"/>
</dbReference>
<evidence type="ECO:0008006" key="5">
    <source>
        <dbReference type="Google" id="ProtNLM"/>
    </source>
</evidence>
<dbReference type="PRINTS" id="PR00313">
    <property type="entry name" value="CABNDNGRPT"/>
</dbReference>
<dbReference type="InterPro" id="IPR001343">
    <property type="entry name" value="Hemolysn_Ca-bd"/>
</dbReference>
<sequence length="415" mass="43984">MANISGDFNDNYLIGTPESDNFFGDQGNDTFDGLGGADNFVFNNVTHIVDVHTVDLYIHEVHVWSSDNYDIINNFAINEDRVYSIVPVTQDIIPQPINSGAQSPNDFSPNSGEIEYIFGTTGSDIINGTSANDIIYGRSGNDIIYGYDAKDILYGGTGDDSLYGGANTDELYGGGGNDYLNGGEGLNNVLYGGAGNDILDGRDISSDTLIGGPGNDTYIVDNNPVFGDLGDPIIEYLNEGTDTVQSSANYRLGANLENLILLGSDDIGGLGNALDNRIEGNAGKNFLIGDDGNDYLLGYGDKDVLVGEAGNDILEGGAGDDILDGGSGSDILTGGAGADTFVFSSPFNGIDSITDFKYEEGDKIQVLARGFGIQQDELNKFTFDSRSNALLFNQIQFASLQPGSNFIPSLNIIIV</sequence>
<dbReference type="PANTHER" id="PTHR38340">
    <property type="entry name" value="S-LAYER PROTEIN"/>
    <property type="match status" value="1"/>
</dbReference>
<dbReference type="PANTHER" id="PTHR38340:SF1">
    <property type="entry name" value="S-LAYER PROTEIN"/>
    <property type="match status" value="1"/>
</dbReference>
<dbReference type="Gene3D" id="2.150.10.10">
    <property type="entry name" value="Serralysin-like metalloprotease, C-terminal"/>
    <property type="match status" value="4"/>
</dbReference>
<proteinExistence type="predicted"/>
<evidence type="ECO:0000256" key="1">
    <source>
        <dbReference type="ARBA" id="ARBA00004613"/>
    </source>
</evidence>
<dbReference type="Pfam" id="PF00353">
    <property type="entry name" value="HemolysinCabind"/>
    <property type="match status" value="6"/>
</dbReference>
<dbReference type="SUPFAM" id="SSF51120">
    <property type="entry name" value="beta-Roll"/>
    <property type="match status" value="3"/>
</dbReference>
<dbReference type="GO" id="GO:0005576">
    <property type="term" value="C:extracellular region"/>
    <property type="evidence" value="ECO:0007669"/>
    <property type="project" value="UniProtKB-SubCell"/>
</dbReference>
<name>A0A8J6XPX8_9CYAN</name>
<dbReference type="GO" id="GO:0005509">
    <property type="term" value="F:calcium ion binding"/>
    <property type="evidence" value="ECO:0007669"/>
    <property type="project" value="InterPro"/>
</dbReference>
<dbReference type="InterPro" id="IPR018511">
    <property type="entry name" value="Hemolysin-typ_Ca-bd_CS"/>
</dbReference>